<organism evidence="3">
    <name type="scientific">Soboliphyme baturini</name>
    <dbReference type="NCBI Taxonomy" id="241478"/>
    <lineage>
        <taxon>Eukaryota</taxon>
        <taxon>Metazoa</taxon>
        <taxon>Ecdysozoa</taxon>
        <taxon>Nematoda</taxon>
        <taxon>Enoplea</taxon>
        <taxon>Dorylaimia</taxon>
        <taxon>Dioctophymatida</taxon>
        <taxon>Dioctophymatoidea</taxon>
        <taxon>Soboliphymatidae</taxon>
        <taxon>Soboliphyme</taxon>
    </lineage>
</organism>
<evidence type="ECO:0000313" key="2">
    <source>
        <dbReference type="Proteomes" id="UP000270296"/>
    </source>
</evidence>
<dbReference type="Proteomes" id="UP000270296">
    <property type="component" value="Unassembled WGS sequence"/>
</dbReference>
<evidence type="ECO:0000313" key="3">
    <source>
        <dbReference type="WBParaSite" id="SBAD_0000513101-mRNA-1"/>
    </source>
</evidence>
<keyword evidence="2" id="KW-1185">Reference proteome</keyword>
<reference evidence="3" key="1">
    <citation type="submission" date="2016-06" db="UniProtKB">
        <authorList>
            <consortium name="WormBaseParasite"/>
        </authorList>
    </citation>
    <scope>IDENTIFICATION</scope>
</reference>
<dbReference type="AlphaFoldDB" id="A0A183IMT5"/>
<dbReference type="EMBL" id="UZAM01008636">
    <property type="protein sequence ID" value="VDP05755.1"/>
    <property type="molecule type" value="Genomic_DNA"/>
</dbReference>
<evidence type="ECO:0000313" key="1">
    <source>
        <dbReference type="EMBL" id="VDP05755.1"/>
    </source>
</evidence>
<protein>
    <submittedName>
        <fullName evidence="1 3">Uncharacterized protein</fullName>
    </submittedName>
</protein>
<gene>
    <name evidence="1" type="ORF">SBAD_LOCUS4931</name>
</gene>
<name>A0A183IMT5_9BILA</name>
<proteinExistence type="predicted"/>
<accession>A0A183IMT5</accession>
<sequence length="109" mass="12079">MIIGHSEARIDSKRHSYWPQTIEDEEQQLTTWSSLAAASDNGIASCPEPPRHGSTKCRMLITAHARFVHSRKPTAVKTSRGQALVAVDISAVHRLSLNIQLITPDSEKH</sequence>
<dbReference type="WBParaSite" id="SBAD_0000513101-mRNA-1">
    <property type="protein sequence ID" value="SBAD_0000513101-mRNA-1"/>
    <property type="gene ID" value="SBAD_0000513101"/>
</dbReference>
<reference evidence="1 2" key="2">
    <citation type="submission" date="2018-11" db="EMBL/GenBank/DDBJ databases">
        <authorList>
            <consortium name="Pathogen Informatics"/>
        </authorList>
    </citation>
    <scope>NUCLEOTIDE SEQUENCE [LARGE SCALE GENOMIC DNA]</scope>
</reference>